<evidence type="ECO:0000313" key="7">
    <source>
        <dbReference type="Proteomes" id="UP000822476"/>
    </source>
</evidence>
<dbReference type="InterPro" id="IPR043198">
    <property type="entry name" value="Cyclin/Ssn8"/>
</dbReference>
<keyword evidence="1 2" id="KW-0195">Cyclin</keyword>
<dbReference type="SMART" id="SM00385">
    <property type="entry name" value="CYCLIN"/>
    <property type="match status" value="2"/>
</dbReference>
<keyword evidence="7" id="KW-1185">Reference proteome</keyword>
<dbReference type="Gene3D" id="1.10.472.10">
    <property type="entry name" value="Cyclin-like"/>
    <property type="match status" value="2"/>
</dbReference>
<feature type="domain" description="Cyclin-like" evidence="4">
    <location>
        <begin position="147"/>
        <end position="238"/>
    </location>
</feature>
<accession>A0A8S9YBQ3</accession>
<dbReference type="PANTHER" id="PTHR10026">
    <property type="entry name" value="CYCLIN"/>
    <property type="match status" value="1"/>
</dbReference>
<feature type="compositionally biased region" description="Low complexity" evidence="3">
    <location>
        <begin position="319"/>
        <end position="342"/>
    </location>
</feature>
<evidence type="ECO:0000256" key="1">
    <source>
        <dbReference type="ARBA" id="ARBA00023127"/>
    </source>
</evidence>
<protein>
    <recommendedName>
        <fullName evidence="8">Cyclin-K</fullName>
    </recommendedName>
</protein>
<dbReference type="Pfam" id="PF21797">
    <property type="entry name" value="CycT2-like_C"/>
    <property type="match status" value="1"/>
</dbReference>
<sequence length="342" mass="38958">MEDQQMPCWYYEREELLKTPSFLDHIDPETEARYRREGARFLFDVSGKLNLRYDTCATAIVFFHRFYMFHSFAAFPRYVTAACCLMLAGKVEETPKKVRDIVKTARMLLSDSDFAQFGNDSREEVMAYERVLLKTIKFDLQVTHPYSYLLQFVKRIKVDSTSGNKEKLKELVQMSWSFINDSLATTLCLQWEPEIVACAVLYLATRMKKYTIEDWEGRQAGLRWWESFVENMSTEVMEDICHKILDLYPPDGGVNDGVAEVTKSGAAVATSSSSSAGGPTNSLTQSSSSRNVSDQMVKRARLSSSSYSSTQEQSVRAPSFSKSSHSTSTTTHQSYSSRTNRR</sequence>
<comment type="caution">
    <text evidence="6">The sequence shown here is derived from an EMBL/GenBank/DDBJ whole genome shotgun (WGS) entry which is preliminary data.</text>
</comment>
<dbReference type="CDD" id="cd20531">
    <property type="entry name" value="CYCLIN_CCNK_rpt2"/>
    <property type="match status" value="1"/>
</dbReference>
<feature type="compositionally biased region" description="Polar residues" evidence="3">
    <location>
        <begin position="279"/>
        <end position="294"/>
    </location>
</feature>
<feature type="domain" description="Cyclin-like" evidence="4">
    <location>
        <begin position="40"/>
        <end position="134"/>
    </location>
</feature>
<reference evidence="6" key="1">
    <citation type="submission" date="2019-07" db="EMBL/GenBank/DDBJ databases">
        <title>Annotation for the trematode Paragonimus miyazaki's.</title>
        <authorList>
            <person name="Choi Y.-J."/>
        </authorList>
    </citation>
    <scope>NUCLEOTIDE SEQUENCE</scope>
    <source>
        <strain evidence="6">Japan</strain>
    </source>
</reference>
<gene>
    <name evidence="6" type="ORF">EG68_09739</name>
</gene>
<dbReference type="InterPro" id="IPR006671">
    <property type="entry name" value="Cyclin_N"/>
</dbReference>
<organism evidence="6 7">
    <name type="scientific">Paragonimus skrjabini miyazakii</name>
    <dbReference type="NCBI Taxonomy" id="59628"/>
    <lineage>
        <taxon>Eukaryota</taxon>
        <taxon>Metazoa</taxon>
        <taxon>Spiralia</taxon>
        <taxon>Lophotrochozoa</taxon>
        <taxon>Platyhelminthes</taxon>
        <taxon>Trematoda</taxon>
        <taxon>Digenea</taxon>
        <taxon>Plagiorchiida</taxon>
        <taxon>Troglotremata</taxon>
        <taxon>Troglotrematidae</taxon>
        <taxon>Paragonimus</taxon>
    </lineage>
</organism>
<dbReference type="InterPro" id="IPR004367">
    <property type="entry name" value="Cyclin_C-dom"/>
</dbReference>
<dbReference type="SUPFAM" id="SSF47954">
    <property type="entry name" value="Cyclin-like"/>
    <property type="match status" value="2"/>
</dbReference>
<evidence type="ECO:0008006" key="8">
    <source>
        <dbReference type="Google" id="ProtNLM"/>
    </source>
</evidence>
<dbReference type="Pfam" id="PF00134">
    <property type="entry name" value="Cyclin_N"/>
    <property type="match status" value="1"/>
</dbReference>
<dbReference type="OrthoDB" id="25002at2759"/>
<dbReference type="GO" id="GO:0006357">
    <property type="term" value="P:regulation of transcription by RNA polymerase II"/>
    <property type="evidence" value="ECO:0007669"/>
    <property type="project" value="InterPro"/>
</dbReference>
<dbReference type="InterPro" id="IPR013763">
    <property type="entry name" value="Cyclin-like_dom"/>
</dbReference>
<evidence type="ECO:0000313" key="6">
    <source>
        <dbReference type="EMBL" id="KAF7233632.1"/>
    </source>
</evidence>
<feature type="domain" description="Cyclin C-terminal" evidence="5">
    <location>
        <begin position="143"/>
        <end position="274"/>
    </location>
</feature>
<dbReference type="FunFam" id="1.10.472.10:FF:000021">
    <property type="entry name" value="Cyclin-K (Predicted)"/>
    <property type="match status" value="1"/>
</dbReference>
<feature type="compositionally biased region" description="Low complexity" evidence="3">
    <location>
        <begin position="269"/>
        <end position="278"/>
    </location>
</feature>
<evidence type="ECO:0000259" key="4">
    <source>
        <dbReference type="SMART" id="SM00385"/>
    </source>
</evidence>
<feature type="region of interest" description="Disordered" evidence="3">
    <location>
        <begin position="269"/>
        <end position="342"/>
    </location>
</feature>
<dbReference type="EMBL" id="JTDE01020920">
    <property type="protein sequence ID" value="KAF7233632.1"/>
    <property type="molecule type" value="Genomic_DNA"/>
</dbReference>
<dbReference type="CDD" id="cd20530">
    <property type="entry name" value="CYCLIN_CCNK_rpt1"/>
    <property type="match status" value="1"/>
</dbReference>
<dbReference type="AlphaFoldDB" id="A0A8S9YBQ3"/>
<dbReference type="SMART" id="SM01332">
    <property type="entry name" value="Cyclin_C"/>
    <property type="match status" value="1"/>
</dbReference>
<comment type="similarity">
    <text evidence="2">Belongs to the cyclin family.</text>
</comment>
<dbReference type="GO" id="GO:0016538">
    <property type="term" value="F:cyclin-dependent protein serine/threonine kinase regulator activity"/>
    <property type="evidence" value="ECO:0007669"/>
    <property type="project" value="InterPro"/>
</dbReference>
<evidence type="ECO:0000256" key="3">
    <source>
        <dbReference type="SAM" id="MobiDB-lite"/>
    </source>
</evidence>
<dbReference type="InterPro" id="IPR036915">
    <property type="entry name" value="Cyclin-like_sf"/>
</dbReference>
<evidence type="ECO:0000256" key="2">
    <source>
        <dbReference type="RuleBase" id="RU000383"/>
    </source>
</evidence>
<proteinExistence type="inferred from homology"/>
<dbReference type="Proteomes" id="UP000822476">
    <property type="component" value="Unassembled WGS sequence"/>
</dbReference>
<name>A0A8S9YBQ3_9TREM</name>
<evidence type="ECO:0000259" key="5">
    <source>
        <dbReference type="SMART" id="SM01332"/>
    </source>
</evidence>